<name>A0AAD6UEJ8_9AGAR</name>
<keyword evidence="2" id="KW-1185">Reference proteome</keyword>
<organism evidence="1 2">
    <name type="scientific">Mycena belliarum</name>
    <dbReference type="NCBI Taxonomy" id="1033014"/>
    <lineage>
        <taxon>Eukaryota</taxon>
        <taxon>Fungi</taxon>
        <taxon>Dikarya</taxon>
        <taxon>Basidiomycota</taxon>
        <taxon>Agaricomycotina</taxon>
        <taxon>Agaricomycetes</taxon>
        <taxon>Agaricomycetidae</taxon>
        <taxon>Agaricales</taxon>
        <taxon>Marasmiineae</taxon>
        <taxon>Mycenaceae</taxon>
        <taxon>Mycena</taxon>
    </lineage>
</organism>
<evidence type="ECO:0000313" key="1">
    <source>
        <dbReference type="EMBL" id="KAJ7100845.1"/>
    </source>
</evidence>
<evidence type="ECO:0000313" key="2">
    <source>
        <dbReference type="Proteomes" id="UP001222325"/>
    </source>
</evidence>
<comment type="caution">
    <text evidence="1">The sequence shown here is derived from an EMBL/GenBank/DDBJ whole genome shotgun (WGS) entry which is preliminary data.</text>
</comment>
<dbReference type="AlphaFoldDB" id="A0AAD6UEJ8"/>
<sequence>MDLDPVFPPELEREIFEHAATLYPNVILNLLVVAQRVFAWVRPMLYRTIMVKPGAPPLAAFMRIIDAMPASSSFFRDSVHNLFVHQTPWLAAELQTILATCPGITNLAMMSTTPAVLPLLASKRLTRLALSLAQLFGSGPGGLLPHLAHPIFAHTTHLGLFDYVQNEAAWGAFARLPALTHLCLHSFVHRAQLRSVLTKCPRLQVLVNMHTNTEPEWGLADICGRLKLGDDPRFVLIALDQSVNAYARDWETGRRGEKDFWFLADAFVEKKRRGEIKPVSRCWICEHDGI</sequence>
<gene>
    <name evidence="1" type="ORF">B0H15DRAFT_944135</name>
</gene>
<proteinExistence type="predicted"/>
<reference evidence="1" key="1">
    <citation type="submission" date="2023-03" db="EMBL/GenBank/DDBJ databases">
        <title>Massive genome expansion in bonnet fungi (Mycena s.s.) driven by repeated elements and novel gene families across ecological guilds.</title>
        <authorList>
            <consortium name="Lawrence Berkeley National Laboratory"/>
            <person name="Harder C.B."/>
            <person name="Miyauchi S."/>
            <person name="Viragh M."/>
            <person name="Kuo A."/>
            <person name="Thoen E."/>
            <person name="Andreopoulos B."/>
            <person name="Lu D."/>
            <person name="Skrede I."/>
            <person name="Drula E."/>
            <person name="Henrissat B."/>
            <person name="Morin E."/>
            <person name="Kohler A."/>
            <person name="Barry K."/>
            <person name="LaButti K."/>
            <person name="Morin E."/>
            <person name="Salamov A."/>
            <person name="Lipzen A."/>
            <person name="Mereny Z."/>
            <person name="Hegedus B."/>
            <person name="Baldrian P."/>
            <person name="Stursova M."/>
            <person name="Weitz H."/>
            <person name="Taylor A."/>
            <person name="Grigoriev I.V."/>
            <person name="Nagy L.G."/>
            <person name="Martin F."/>
            <person name="Kauserud H."/>
        </authorList>
    </citation>
    <scope>NUCLEOTIDE SEQUENCE</scope>
    <source>
        <strain evidence="1">CBHHK173m</strain>
    </source>
</reference>
<accession>A0AAD6UEJ8</accession>
<dbReference type="InterPro" id="IPR032675">
    <property type="entry name" value="LRR_dom_sf"/>
</dbReference>
<dbReference type="Proteomes" id="UP001222325">
    <property type="component" value="Unassembled WGS sequence"/>
</dbReference>
<protein>
    <submittedName>
        <fullName evidence="1">Uncharacterized protein</fullName>
    </submittedName>
</protein>
<dbReference type="EMBL" id="JARJCN010000005">
    <property type="protein sequence ID" value="KAJ7100845.1"/>
    <property type="molecule type" value="Genomic_DNA"/>
</dbReference>
<dbReference type="Gene3D" id="3.80.10.10">
    <property type="entry name" value="Ribonuclease Inhibitor"/>
    <property type="match status" value="1"/>
</dbReference>